<evidence type="ECO:0000256" key="1">
    <source>
        <dbReference type="SAM" id="Phobius"/>
    </source>
</evidence>
<feature type="signal peptide" evidence="2">
    <location>
        <begin position="1"/>
        <end position="24"/>
    </location>
</feature>
<dbReference type="RefSeq" id="WP_183980433.1">
    <property type="nucleotide sequence ID" value="NZ_JACIBY010000029.1"/>
</dbReference>
<evidence type="ECO:0000313" key="3">
    <source>
        <dbReference type="EMBL" id="MBB3842217.1"/>
    </source>
</evidence>
<keyword evidence="4" id="KW-1185">Reference proteome</keyword>
<feature type="chain" id="PRO_5030852568" description="DUF3179 domain-containing protein" evidence="2">
    <location>
        <begin position="25"/>
        <end position="234"/>
    </location>
</feature>
<evidence type="ECO:0000256" key="2">
    <source>
        <dbReference type="SAM" id="SignalP"/>
    </source>
</evidence>
<gene>
    <name evidence="3" type="ORF">FHS57_006248</name>
</gene>
<proteinExistence type="predicted"/>
<dbReference type="AlphaFoldDB" id="A0A7W5ZVB5"/>
<evidence type="ECO:0008006" key="5">
    <source>
        <dbReference type="Google" id="ProtNLM"/>
    </source>
</evidence>
<dbReference type="Proteomes" id="UP000541352">
    <property type="component" value="Unassembled WGS sequence"/>
</dbReference>
<evidence type="ECO:0000313" key="4">
    <source>
        <dbReference type="Proteomes" id="UP000541352"/>
    </source>
</evidence>
<keyword evidence="2" id="KW-0732">Signal</keyword>
<protein>
    <recommendedName>
        <fullName evidence="5">DUF3179 domain-containing protein</fullName>
    </recommendedName>
</protein>
<keyword evidence="1" id="KW-1133">Transmembrane helix</keyword>
<keyword evidence="1" id="KW-0812">Transmembrane</keyword>
<keyword evidence="1" id="KW-0472">Membrane</keyword>
<sequence>MKFLKNLSIIGFVLLSIAAGASVAGPVGGLVGGTVAYGALQVSGIVELPYALFTGVKVGNIKRKDRREDDVLGGFQKMAIILPESFASHWPLASHITDGLISTAPTLLLNETFGQILFDLDKGTMKYSRKGEINSRNYQQDGDFTTSGVTDDQIAEMDKTGGGVLIIGWDNNGRRWLAGTTRRPLKLEYDVMLGSKPDDPVAIAAKFTRDGYRHGLLRIPDDIVLPLATLTGLD</sequence>
<organism evidence="3 4">
    <name type="scientific">Runella defluvii</name>
    <dbReference type="NCBI Taxonomy" id="370973"/>
    <lineage>
        <taxon>Bacteria</taxon>
        <taxon>Pseudomonadati</taxon>
        <taxon>Bacteroidota</taxon>
        <taxon>Cytophagia</taxon>
        <taxon>Cytophagales</taxon>
        <taxon>Spirosomataceae</taxon>
        <taxon>Runella</taxon>
    </lineage>
</organism>
<name>A0A7W5ZVB5_9BACT</name>
<accession>A0A7W5ZVB5</accession>
<feature type="transmembrane region" description="Helical" evidence="1">
    <location>
        <begin position="34"/>
        <end position="56"/>
    </location>
</feature>
<comment type="caution">
    <text evidence="3">The sequence shown here is derived from an EMBL/GenBank/DDBJ whole genome shotgun (WGS) entry which is preliminary data.</text>
</comment>
<dbReference type="EMBL" id="JACIBY010000029">
    <property type="protein sequence ID" value="MBB3842217.1"/>
    <property type="molecule type" value="Genomic_DNA"/>
</dbReference>
<reference evidence="3 4" key="1">
    <citation type="submission" date="2020-08" db="EMBL/GenBank/DDBJ databases">
        <title>Genomic Encyclopedia of Type Strains, Phase IV (KMG-IV): sequencing the most valuable type-strain genomes for metagenomic binning, comparative biology and taxonomic classification.</title>
        <authorList>
            <person name="Goeker M."/>
        </authorList>
    </citation>
    <scope>NUCLEOTIDE SEQUENCE [LARGE SCALE GENOMIC DNA]</scope>
    <source>
        <strain evidence="3 4">DSM 17976</strain>
    </source>
</reference>